<evidence type="ECO:0000256" key="4">
    <source>
        <dbReference type="ARBA" id="ARBA00022525"/>
    </source>
</evidence>
<feature type="signal peptide" evidence="11">
    <location>
        <begin position="1"/>
        <end position="29"/>
    </location>
</feature>
<feature type="active site" description="Charge relay system" evidence="9">
    <location>
        <position position="183"/>
    </location>
</feature>
<keyword evidence="6 9" id="KW-0378">Hydrolase</keyword>
<sequence>MKKFRLSFYIGLSCLALLLAMAQFDSIQASEKTEKIRVLIKSENPNKEKELKAKHGVRHQFGTKGFTTSVTPQQLTTLERLDHVEVSKVKTISIHNPDNGKASPKNGNRKSTPSDQTPWGIEAIYNDESISVTTGGEGVNVAVLDTGTYTSHPDLVNNVEQCKDFTKRSSALTVGSCDDRNGHGTHVAGTVLGNGGTDGLGVYGVAPNADLWAYKVLGNSGSGYADDIAYAIEHAADQGNQLNENVVISMSLGSSSESPLITDAVNYAVNQGALVVAAAGNSGPDAGTIGYPGATPNAIAVAALENSRNNGEYGVDSYSSRGLYGGAGDFSIEEGDVEVSAPGTAIESTWNNGGYNTISGTSMATPHISGLAAKMWATNPSLSNTQLRANLQSNAKENDITLGSSAGVGDDIASGFGFPLVQ</sequence>
<comment type="similarity">
    <text evidence="3 9">Belongs to the peptidase S8 family.</text>
</comment>
<feature type="region of interest" description="Disordered" evidence="10">
    <location>
        <begin position="92"/>
        <end position="119"/>
    </location>
</feature>
<keyword evidence="14" id="KW-1185">Reference proteome</keyword>
<evidence type="ECO:0000313" key="13">
    <source>
        <dbReference type="EMBL" id="MRG87459.1"/>
    </source>
</evidence>
<evidence type="ECO:0000256" key="6">
    <source>
        <dbReference type="ARBA" id="ARBA00022801"/>
    </source>
</evidence>
<feature type="domain" description="Peptidase S8/S53" evidence="12">
    <location>
        <begin position="136"/>
        <end position="409"/>
    </location>
</feature>
<dbReference type="OrthoDB" id="9798386at2"/>
<dbReference type="InterPro" id="IPR015500">
    <property type="entry name" value="Peptidase_S8_subtilisin-rel"/>
</dbReference>
<feature type="chain" id="PRO_5026287476" evidence="11">
    <location>
        <begin position="30"/>
        <end position="422"/>
    </location>
</feature>
<dbReference type="AlphaFoldDB" id="A0A6G1X949"/>
<dbReference type="SUPFAM" id="SSF52743">
    <property type="entry name" value="Subtilisin-like"/>
    <property type="match status" value="1"/>
</dbReference>
<reference evidence="13 14" key="1">
    <citation type="submission" date="2019-11" db="EMBL/GenBank/DDBJ databases">
        <authorList>
            <person name="Li J."/>
        </authorList>
    </citation>
    <scope>NUCLEOTIDE SEQUENCE [LARGE SCALE GENOMIC DNA]</scope>
    <source>
        <strain evidence="13 14">J4</strain>
    </source>
</reference>
<evidence type="ECO:0000256" key="2">
    <source>
        <dbReference type="ARBA" id="ARBA00004613"/>
    </source>
</evidence>
<dbReference type="InterPro" id="IPR050131">
    <property type="entry name" value="Peptidase_S8_subtilisin-like"/>
</dbReference>
<name>A0A6G1X949_9BACI</name>
<accession>A0A6G1X949</accession>
<dbReference type="Proteomes" id="UP000480185">
    <property type="component" value="Unassembled WGS sequence"/>
</dbReference>
<dbReference type="GO" id="GO:0006508">
    <property type="term" value="P:proteolysis"/>
    <property type="evidence" value="ECO:0007669"/>
    <property type="project" value="UniProtKB-KW"/>
</dbReference>
<evidence type="ECO:0000256" key="1">
    <source>
        <dbReference type="ARBA" id="ARBA00001913"/>
    </source>
</evidence>
<dbReference type="InterPro" id="IPR036852">
    <property type="entry name" value="Peptidase_S8/S53_dom_sf"/>
</dbReference>
<dbReference type="Gene3D" id="3.40.50.200">
    <property type="entry name" value="Peptidase S8/S53 domain"/>
    <property type="match status" value="1"/>
</dbReference>
<feature type="compositionally biased region" description="Polar residues" evidence="10">
    <location>
        <begin position="105"/>
        <end position="117"/>
    </location>
</feature>
<dbReference type="Pfam" id="PF00082">
    <property type="entry name" value="Peptidase_S8"/>
    <property type="match status" value="1"/>
</dbReference>
<comment type="subcellular location">
    <subcellularLocation>
        <location evidence="2">Secreted</location>
    </subcellularLocation>
</comment>
<dbReference type="PANTHER" id="PTHR43806">
    <property type="entry name" value="PEPTIDASE S8"/>
    <property type="match status" value="1"/>
</dbReference>
<gene>
    <name evidence="13" type="ORF">GH754_14270</name>
</gene>
<evidence type="ECO:0000256" key="8">
    <source>
        <dbReference type="ARBA" id="ARBA00022837"/>
    </source>
</evidence>
<comment type="cofactor">
    <cofactor evidence="1">
        <name>Ca(2+)</name>
        <dbReference type="ChEBI" id="CHEBI:29108"/>
    </cofactor>
</comment>
<keyword evidence="8" id="KW-0106">Calcium</keyword>
<dbReference type="PROSITE" id="PS51892">
    <property type="entry name" value="SUBTILASE"/>
    <property type="match status" value="1"/>
</dbReference>
<evidence type="ECO:0000313" key="14">
    <source>
        <dbReference type="Proteomes" id="UP000480185"/>
    </source>
</evidence>
<comment type="caution">
    <text evidence="13">The sequence shown here is derived from an EMBL/GenBank/DDBJ whole genome shotgun (WGS) entry which is preliminary data.</text>
</comment>
<dbReference type="GO" id="GO:0004252">
    <property type="term" value="F:serine-type endopeptidase activity"/>
    <property type="evidence" value="ECO:0007669"/>
    <property type="project" value="UniProtKB-UniRule"/>
</dbReference>
<keyword evidence="4" id="KW-0964">Secreted</keyword>
<keyword evidence="7 9" id="KW-0720">Serine protease</keyword>
<feature type="active site" description="Charge relay system" evidence="9">
    <location>
        <position position="362"/>
    </location>
</feature>
<evidence type="ECO:0000256" key="5">
    <source>
        <dbReference type="ARBA" id="ARBA00022670"/>
    </source>
</evidence>
<organism evidence="13 14">
    <name type="scientific">Salinibacillus xinjiangensis</name>
    <dbReference type="NCBI Taxonomy" id="1229268"/>
    <lineage>
        <taxon>Bacteria</taxon>
        <taxon>Bacillati</taxon>
        <taxon>Bacillota</taxon>
        <taxon>Bacilli</taxon>
        <taxon>Bacillales</taxon>
        <taxon>Bacillaceae</taxon>
        <taxon>Salinibacillus</taxon>
    </lineage>
</organism>
<dbReference type="InterPro" id="IPR000209">
    <property type="entry name" value="Peptidase_S8/S53_dom"/>
</dbReference>
<feature type="active site" description="Charge relay system" evidence="9">
    <location>
        <position position="145"/>
    </location>
</feature>
<evidence type="ECO:0000256" key="11">
    <source>
        <dbReference type="SAM" id="SignalP"/>
    </source>
</evidence>
<evidence type="ECO:0000256" key="9">
    <source>
        <dbReference type="PROSITE-ProRule" id="PRU01240"/>
    </source>
</evidence>
<dbReference type="PANTHER" id="PTHR43806:SF11">
    <property type="entry name" value="CEREVISIN-RELATED"/>
    <property type="match status" value="1"/>
</dbReference>
<dbReference type="RefSeq" id="WP_153729345.1">
    <property type="nucleotide sequence ID" value="NZ_WJNH01000009.1"/>
</dbReference>
<evidence type="ECO:0000259" key="12">
    <source>
        <dbReference type="Pfam" id="PF00082"/>
    </source>
</evidence>
<dbReference type="InterPro" id="IPR023828">
    <property type="entry name" value="Peptidase_S8_Ser-AS"/>
</dbReference>
<protein>
    <submittedName>
        <fullName evidence="13">S8 family serine peptidase</fullName>
    </submittedName>
</protein>
<evidence type="ECO:0000256" key="10">
    <source>
        <dbReference type="SAM" id="MobiDB-lite"/>
    </source>
</evidence>
<proteinExistence type="inferred from homology"/>
<dbReference type="EMBL" id="WJNH01000009">
    <property type="protein sequence ID" value="MRG87459.1"/>
    <property type="molecule type" value="Genomic_DNA"/>
</dbReference>
<dbReference type="PROSITE" id="PS00137">
    <property type="entry name" value="SUBTILASE_HIS"/>
    <property type="match status" value="1"/>
</dbReference>
<dbReference type="PRINTS" id="PR00723">
    <property type="entry name" value="SUBTILISIN"/>
</dbReference>
<evidence type="ECO:0000256" key="3">
    <source>
        <dbReference type="ARBA" id="ARBA00011073"/>
    </source>
</evidence>
<dbReference type="GO" id="GO:0005576">
    <property type="term" value="C:extracellular region"/>
    <property type="evidence" value="ECO:0007669"/>
    <property type="project" value="UniProtKB-SubCell"/>
</dbReference>
<evidence type="ECO:0000256" key="7">
    <source>
        <dbReference type="ARBA" id="ARBA00022825"/>
    </source>
</evidence>
<keyword evidence="11" id="KW-0732">Signal</keyword>
<keyword evidence="5 9" id="KW-0645">Protease</keyword>
<dbReference type="PROSITE" id="PS00138">
    <property type="entry name" value="SUBTILASE_SER"/>
    <property type="match status" value="1"/>
</dbReference>
<dbReference type="InterPro" id="IPR022398">
    <property type="entry name" value="Peptidase_S8_His-AS"/>
</dbReference>